<dbReference type="PRINTS" id="PR00463">
    <property type="entry name" value="EP450I"/>
</dbReference>
<evidence type="ECO:0000256" key="7">
    <source>
        <dbReference type="ARBA" id="ARBA00023004"/>
    </source>
</evidence>
<feature type="transmembrane region" description="Helical" evidence="11">
    <location>
        <begin position="6"/>
        <end position="23"/>
    </location>
</feature>
<dbReference type="PROSITE" id="PS50890">
    <property type="entry name" value="PUA"/>
    <property type="match status" value="1"/>
</dbReference>
<dbReference type="GO" id="GO:0005506">
    <property type="term" value="F:iron ion binding"/>
    <property type="evidence" value="ECO:0007669"/>
    <property type="project" value="InterPro"/>
</dbReference>
<organism evidence="12 13">
    <name type="scientific">Gymnopilus dilepis</name>
    <dbReference type="NCBI Taxonomy" id="231916"/>
    <lineage>
        <taxon>Eukaryota</taxon>
        <taxon>Fungi</taxon>
        <taxon>Dikarya</taxon>
        <taxon>Basidiomycota</taxon>
        <taxon>Agaricomycotina</taxon>
        <taxon>Agaricomycetes</taxon>
        <taxon>Agaricomycetidae</taxon>
        <taxon>Agaricales</taxon>
        <taxon>Agaricineae</taxon>
        <taxon>Hymenogastraceae</taxon>
        <taxon>Gymnopilus</taxon>
    </lineage>
</organism>
<dbReference type="OrthoDB" id="1055148at2759"/>
<keyword evidence="11" id="KW-1133">Transmembrane helix</keyword>
<evidence type="ECO:0000256" key="6">
    <source>
        <dbReference type="ARBA" id="ARBA00023002"/>
    </source>
</evidence>
<evidence type="ECO:0000256" key="8">
    <source>
        <dbReference type="ARBA" id="ARBA00023033"/>
    </source>
</evidence>
<evidence type="ECO:0000256" key="9">
    <source>
        <dbReference type="PIRSR" id="PIRSR602401-1"/>
    </source>
</evidence>
<dbReference type="Gene3D" id="1.10.630.10">
    <property type="entry name" value="Cytochrome P450"/>
    <property type="match status" value="1"/>
</dbReference>
<keyword evidence="6 10" id="KW-0560">Oxidoreductase</keyword>
<dbReference type="InterPro" id="IPR017972">
    <property type="entry name" value="Cyt_P450_CS"/>
</dbReference>
<comment type="cofactor">
    <cofactor evidence="1 9">
        <name>heme</name>
        <dbReference type="ChEBI" id="CHEBI:30413"/>
    </cofactor>
</comment>
<dbReference type="SUPFAM" id="SSF48264">
    <property type="entry name" value="Cytochrome P450"/>
    <property type="match status" value="1"/>
</dbReference>
<comment type="similarity">
    <text evidence="3 10">Belongs to the cytochrome P450 family.</text>
</comment>
<keyword evidence="7 9" id="KW-0408">Iron</keyword>
<dbReference type="InterPro" id="IPR002401">
    <property type="entry name" value="Cyt_P450_E_grp-I"/>
</dbReference>
<evidence type="ECO:0000256" key="11">
    <source>
        <dbReference type="SAM" id="Phobius"/>
    </source>
</evidence>
<keyword evidence="4 9" id="KW-0349">Heme</keyword>
<dbReference type="GO" id="GO:0016020">
    <property type="term" value="C:membrane"/>
    <property type="evidence" value="ECO:0007669"/>
    <property type="project" value="UniProtKB-SubCell"/>
</dbReference>
<name>A0A409W8T4_9AGAR</name>
<evidence type="ECO:0000256" key="2">
    <source>
        <dbReference type="ARBA" id="ARBA00005179"/>
    </source>
</evidence>
<evidence type="ECO:0000256" key="10">
    <source>
        <dbReference type="RuleBase" id="RU000461"/>
    </source>
</evidence>
<dbReference type="GO" id="GO:0020037">
    <property type="term" value="F:heme binding"/>
    <property type="evidence" value="ECO:0007669"/>
    <property type="project" value="InterPro"/>
</dbReference>
<dbReference type="PANTHER" id="PTHR46300">
    <property type="entry name" value="P450, PUTATIVE (EUROFUNG)-RELATED-RELATED"/>
    <property type="match status" value="1"/>
</dbReference>
<dbReference type="GO" id="GO:0016705">
    <property type="term" value="F:oxidoreductase activity, acting on paired donors, with incorporation or reduction of molecular oxygen"/>
    <property type="evidence" value="ECO:0007669"/>
    <property type="project" value="InterPro"/>
</dbReference>
<dbReference type="InterPro" id="IPR001128">
    <property type="entry name" value="Cyt_P450"/>
</dbReference>
<dbReference type="InterPro" id="IPR050364">
    <property type="entry name" value="Cytochrome_P450_fung"/>
</dbReference>
<dbReference type="CDD" id="cd11065">
    <property type="entry name" value="CYP64-like"/>
    <property type="match status" value="1"/>
</dbReference>
<dbReference type="PRINTS" id="PR00385">
    <property type="entry name" value="P450"/>
</dbReference>
<feature type="binding site" description="axial binding residue" evidence="9">
    <location>
        <position position="498"/>
    </location>
    <ligand>
        <name>heme</name>
        <dbReference type="ChEBI" id="CHEBI:30413"/>
    </ligand>
    <ligandPart>
        <name>Fe</name>
        <dbReference type="ChEBI" id="CHEBI:18248"/>
    </ligandPart>
</feature>
<evidence type="ECO:0000256" key="5">
    <source>
        <dbReference type="ARBA" id="ARBA00022723"/>
    </source>
</evidence>
<gene>
    <name evidence="12" type="ORF">CVT26_011354</name>
</gene>
<dbReference type="STRING" id="231916.A0A409W8T4"/>
<protein>
    <recommendedName>
        <fullName evidence="14">Cytochrome P450</fullName>
    </recommendedName>
</protein>
<proteinExistence type="inferred from homology"/>
<evidence type="ECO:0000313" key="12">
    <source>
        <dbReference type="EMBL" id="PPQ74918.1"/>
    </source>
</evidence>
<evidence type="ECO:0000256" key="3">
    <source>
        <dbReference type="ARBA" id="ARBA00010617"/>
    </source>
</evidence>
<dbReference type="EMBL" id="NHYE01005303">
    <property type="protein sequence ID" value="PPQ74918.1"/>
    <property type="molecule type" value="Genomic_DNA"/>
</dbReference>
<sequence length="570" mass="63902">MGPPGLNLIAGVLLGGVAFFLILRKQERVPPGPPPLPIVGNIFDLPQKESWKVYLEWGKAYSTSLLLLAKYDGNSRSASDSDILSLKVPGTRMFILNTAKVIQDLLVKRASIYSDRQANSFPLLKLALTNWFARPRSTMLNDLIGTSWIIPFMDNTERWRGNLAVAMTKLQSLMTPPDHRRLFRREFDTSDASTVNKNHEVQAARRLLSRLLTTNDHEGDLRLAAVDAILSITYGITPKDFDHPFIKTPEKINAIFADVAKGGYLVDVFPILKHLPKWIPGIQFHKVAERGRPLALALVMGPYEEVQSQVRKGIAVPSVASKFLYEVQDGSVTSPSDIEMMRNVLGNAYLGELRVVPSIQQTVCALYNFALAMALHPEVQKKAQKSLDELLGGNRLPEFGDMSQLPYLSAVVNEVLRWHPVTPFAIYHLCTQDDVYEGYHIPKGSIMIPNAWAILQDESIFGLHTDRFIPERFMKPDGTVNPDLSDIDLAFGFGRRSCPGRLMARDTLWIMAAHILTAYEITDPVDMEGRKLTAESHLEYTNAMVSFPPHTRIKFKPRIPENMIHDALLG</sequence>
<keyword evidence="11" id="KW-0812">Transmembrane</keyword>
<dbReference type="PROSITE" id="PS00086">
    <property type="entry name" value="CYTOCHROME_P450"/>
    <property type="match status" value="1"/>
</dbReference>
<comment type="pathway">
    <text evidence="2">Secondary metabolite biosynthesis.</text>
</comment>
<evidence type="ECO:0000256" key="1">
    <source>
        <dbReference type="ARBA" id="ARBA00001971"/>
    </source>
</evidence>
<accession>A0A409W8T4</accession>
<keyword evidence="8 10" id="KW-0503">Monooxygenase</keyword>
<keyword evidence="13" id="KW-1185">Reference proteome</keyword>
<dbReference type="InParanoid" id="A0A409W8T4"/>
<evidence type="ECO:0008006" key="14">
    <source>
        <dbReference type="Google" id="ProtNLM"/>
    </source>
</evidence>
<keyword evidence="5 9" id="KW-0479">Metal-binding</keyword>
<keyword evidence="11" id="KW-0472">Membrane</keyword>
<reference evidence="12 13" key="1">
    <citation type="journal article" date="2018" name="Evol. Lett.">
        <title>Horizontal gene cluster transfer increased hallucinogenic mushroom diversity.</title>
        <authorList>
            <person name="Reynolds H.T."/>
            <person name="Vijayakumar V."/>
            <person name="Gluck-Thaler E."/>
            <person name="Korotkin H.B."/>
            <person name="Matheny P.B."/>
            <person name="Slot J.C."/>
        </authorList>
    </citation>
    <scope>NUCLEOTIDE SEQUENCE [LARGE SCALE GENOMIC DNA]</scope>
    <source>
        <strain evidence="12 13">SRW20</strain>
    </source>
</reference>
<comment type="caution">
    <text evidence="12">The sequence shown here is derived from an EMBL/GenBank/DDBJ whole genome shotgun (WGS) entry which is preliminary data.</text>
</comment>
<dbReference type="Proteomes" id="UP000284706">
    <property type="component" value="Unassembled WGS sequence"/>
</dbReference>
<dbReference type="InterPro" id="IPR036396">
    <property type="entry name" value="Cyt_P450_sf"/>
</dbReference>
<dbReference type="AlphaFoldDB" id="A0A409W8T4"/>
<dbReference type="GO" id="GO:0004497">
    <property type="term" value="F:monooxygenase activity"/>
    <property type="evidence" value="ECO:0007669"/>
    <property type="project" value="UniProtKB-KW"/>
</dbReference>
<dbReference type="Pfam" id="PF00067">
    <property type="entry name" value="p450"/>
    <property type="match status" value="1"/>
</dbReference>
<evidence type="ECO:0000313" key="13">
    <source>
        <dbReference type="Proteomes" id="UP000284706"/>
    </source>
</evidence>
<evidence type="ECO:0000256" key="4">
    <source>
        <dbReference type="ARBA" id="ARBA00022617"/>
    </source>
</evidence>